<evidence type="ECO:0000256" key="1">
    <source>
        <dbReference type="SAM" id="SignalP"/>
    </source>
</evidence>
<feature type="signal peptide" evidence="1">
    <location>
        <begin position="1"/>
        <end position="19"/>
    </location>
</feature>
<gene>
    <name evidence="2" type="ORF">G5B37_04645</name>
</gene>
<name>A0A6G6GK28_9FLAO</name>
<keyword evidence="3" id="KW-1185">Reference proteome</keyword>
<organism evidence="2 3">
    <name type="scientific">Rasiella rasia</name>
    <dbReference type="NCBI Taxonomy" id="2744027"/>
    <lineage>
        <taxon>Bacteria</taxon>
        <taxon>Pseudomonadati</taxon>
        <taxon>Bacteroidota</taxon>
        <taxon>Flavobacteriia</taxon>
        <taxon>Flavobacteriales</taxon>
        <taxon>Flavobacteriaceae</taxon>
        <taxon>Rasiella</taxon>
    </lineage>
</organism>
<keyword evidence="1" id="KW-0732">Signal</keyword>
<dbReference type="Proteomes" id="UP000505306">
    <property type="component" value="Chromosome"/>
</dbReference>
<sequence length="154" mass="17600">MKWILLTICALSLTSCSYLTEFYIYNTSEGEIHITYTTKRVTNQYPFITNPVVKDFRSFTRVKDPTQPKTIALSADSLTIKVTLLPKQALYIGAESNFNLNSASDRHDLVQNLESLHIVTSTDSITLTPDVILPYFEEFDYEHVGIIFPLKKEQ</sequence>
<dbReference type="AlphaFoldDB" id="A0A6G6GK28"/>
<dbReference type="KEGG" id="mgel:G5B37_04645"/>
<dbReference type="PROSITE" id="PS51257">
    <property type="entry name" value="PROKAR_LIPOPROTEIN"/>
    <property type="match status" value="1"/>
</dbReference>
<proteinExistence type="predicted"/>
<accession>A0A6G6GK28</accession>
<feature type="chain" id="PRO_5026242349" description="Lipoprotein" evidence="1">
    <location>
        <begin position="20"/>
        <end position="154"/>
    </location>
</feature>
<evidence type="ECO:0008006" key="4">
    <source>
        <dbReference type="Google" id="ProtNLM"/>
    </source>
</evidence>
<dbReference type="RefSeq" id="WP_164678903.1">
    <property type="nucleotide sequence ID" value="NZ_CP049057.1"/>
</dbReference>
<evidence type="ECO:0000313" key="3">
    <source>
        <dbReference type="Proteomes" id="UP000505306"/>
    </source>
</evidence>
<dbReference type="EMBL" id="CP049057">
    <property type="protein sequence ID" value="QIE58874.1"/>
    <property type="molecule type" value="Genomic_DNA"/>
</dbReference>
<evidence type="ECO:0000313" key="2">
    <source>
        <dbReference type="EMBL" id="QIE58874.1"/>
    </source>
</evidence>
<protein>
    <recommendedName>
        <fullName evidence="4">Lipoprotein</fullName>
    </recommendedName>
</protein>
<reference evidence="2 3" key="1">
    <citation type="submission" date="2020-02" db="EMBL/GenBank/DDBJ databases">
        <title>Complete genome sequence of Flavobacteriaceae bacterium.</title>
        <authorList>
            <person name="Kim S.-J."/>
            <person name="Kim Y.-S."/>
            <person name="Kim K.-H."/>
        </authorList>
    </citation>
    <scope>NUCLEOTIDE SEQUENCE [LARGE SCALE GENOMIC DNA]</scope>
    <source>
        <strain evidence="2 3">RR4-40</strain>
    </source>
</reference>